<dbReference type="OrthoDB" id="9782876at2"/>
<keyword evidence="4" id="KW-0862">Zinc</keyword>
<protein>
    <recommendedName>
        <fullName evidence="6">Succinylglutamate desuccinylase/Aspartoacylase catalytic domain-containing protein</fullName>
    </recommendedName>
</protein>
<organism evidence="7 8">
    <name type="scientific">Chitinophaga eiseniae</name>
    <dbReference type="NCBI Taxonomy" id="634771"/>
    <lineage>
        <taxon>Bacteria</taxon>
        <taxon>Pseudomonadati</taxon>
        <taxon>Bacteroidota</taxon>
        <taxon>Chitinophagia</taxon>
        <taxon>Chitinophagales</taxon>
        <taxon>Chitinophagaceae</taxon>
        <taxon>Chitinophaga</taxon>
    </lineage>
</organism>
<feature type="signal peptide" evidence="5">
    <location>
        <begin position="1"/>
        <end position="21"/>
    </location>
</feature>
<dbReference type="SUPFAM" id="SSF53187">
    <property type="entry name" value="Zn-dependent exopeptidases"/>
    <property type="match status" value="1"/>
</dbReference>
<dbReference type="GO" id="GO:0016811">
    <property type="term" value="F:hydrolase activity, acting on carbon-nitrogen (but not peptide) bonds, in linear amides"/>
    <property type="evidence" value="ECO:0007669"/>
    <property type="project" value="InterPro"/>
</dbReference>
<dbReference type="EMBL" id="FUWZ01000005">
    <property type="protein sequence ID" value="SKA41609.1"/>
    <property type="molecule type" value="Genomic_DNA"/>
</dbReference>
<keyword evidence="3" id="KW-0378">Hydrolase</keyword>
<dbReference type="PANTHER" id="PTHR37326:SF1">
    <property type="entry name" value="BLL3975 PROTEIN"/>
    <property type="match status" value="1"/>
</dbReference>
<feature type="domain" description="Succinylglutamate desuccinylase/Aspartoacylase catalytic" evidence="6">
    <location>
        <begin position="66"/>
        <end position="256"/>
    </location>
</feature>
<dbReference type="InterPro" id="IPR043795">
    <property type="entry name" value="N-alpha-Ac-DABA-like"/>
</dbReference>
<dbReference type="AlphaFoldDB" id="A0A1T4TN21"/>
<dbReference type="Proteomes" id="UP000190367">
    <property type="component" value="Unassembled WGS sequence"/>
</dbReference>
<dbReference type="PIRSF" id="PIRSF039012">
    <property type="entry name" value="ASP"/>
    <property type="match status" value="1"/>
</dbReference>
<dbReference type="RefSeq" id="WP_078672274.1">
    <property type="nucleotide sequence ID" value="NZ_FUWZ01000005.1"/>
</dbReference>
<evidence type="ECO:0000256" key="4">
    <source>
        <dbReference type="ARBA" id="ARBA00022833"/>
    </source>
</evidence>
<evidence type="ECO:0000256" key="2">
    <source>
        <dbReference type="ARBA" id="ARBA00022723"/>
    </source>
</evidence>
<dbReference type="Gene3D" id="3.40.630.10">
    <property type="entry name" value="Zn peptidases"/>
    <property type="match status" value="1"/>
</dbReference>
<evidence type="ECO:0000256" key="1">
    <source>
        <dbReference type="ARBA" id="ARBA00001947"/>
    </source>
</evidence>
<proteinExistence type="predicted"/>
<evidence type="ECO:0000313" key="7">
    <source>
        <dbReference type="EMBL" id="SKA41609.1"/>
    </source>
</evidence>
<keyword evidence="5" id="KW-0732">Signal</keyword>
<dbReference type="CDD" id="cd18174">
    <property type="entry name" value="M14_ASTE_ASPA_like"/>
    <property type="match status" value="1"/>
</dbReference>
<dbReference type="GO" id="GO:0016788">
    <property type="term" value="F:hydrolase activity, acting on ester bonds"/>
    <property type="evidence" value="ECO:0007669"/>
    <property type="project" value="InterPro"/>
</dbReference>
<keyword evidence="2" id="KW-0479">Metal-binding</keyword>
<evidence type="ECO:0000256" key="5">
    <source>
        <dbReference type="SAM" id="SignalP"/>
    </source>
</evidence>
<evidence type="ECO:0000313" key="8">
    <source>
        <dbReference type="Proteomes" id="UP000190367"/>
    </source>
</evidence>
<dbReference type="InterPro" id="IPR053138">
    <property type="entry name" value="N-alpha-Ac-DABA_deacetylase"/>
</dbReference>
<gene>
    <name evidence="7" type="ORF">SAMN04488128_105478</name>
</gene>
<reference evidence="8" key="1">
    <citation type="submission" date="2017-02" db="EMBL/GenBank/DDBJ databases">
        <authorList>
            <person name="Varghese N."/>
            <person name="Submissions S."/>
        </authorList>
    </citation>
    <scope>NUCLEOTIDE SEQUENCE [LARGE SCALE GENOMIC DNA]</scope>
    <source>
        <strain evidence="8">DSM 22224</strain>
    </source>
</reference>
<name>A0A1T4TN21_9BACT</name>
<comment type="cofactor">
    <cofactor evidence="1">
        <name>Zn(2+)</name>
        <dbReference type="ChEBI" id="CHEBI:29105"/>
    </cofactor>
</comment>
<sequence>MRKNILAAVLLWLMGITATHAQTKPFTFKGQVVPAGTRASFTVPLATGAGDSIWLPFTILHGAQPGPVLGLIAGVHGYEYTPILALQQLPDMVDVPFLRGTVIVLHIANVQAFTGRSIYYNPADGKNLNRSFPGKLDGTVTERIAWFIAHDLFSRCNYVVDNHSGDGNEDLHPYAGYYEYGKQAAASRAMAYVTGFDWIMPAPAHLAKGEQALYCNREAALQEIPSLTLECGRLGKTDAESVNRITTALLSIMRHLKMQPGEPLKANQPFVVTERATVKSEHTGILKTAAYAGMLVRKGMKLATVSDFTGRVLQEITAPVDGVIVYMLKTPPVNKGEGIFSFGVLPSPQKE</sequence>
<dbReference type="Pfam" id="PF24827">
    <property type="entry name" value="AstE_AspA_cat"/>
    <property type="match status" value="1"/>
</dbReference>
<accession>A0A1T4TN21</accession>
<dbReference type="STRING" id="634771.SAMN04488128_105478"/>
<keyword evidence="8" id="KW-1185">Reference proteome</keyword>
<evidence type="ECO:0000259" key="6">
    <source>
        <dbReference type="Pfam" id="PF24827"/>
    </source>
</evidence>
<dbReference type="InterPro" id="IPR055438">
    <property type="entry name" value="AstE_AspA_cat"/>
</dbReference>
<evidence type="ECO:0000256" key="3">
    <source>
        <dbReference type="ARBA" id="ARBA00022801"/>
    </source>
</evidence>
<feature type="chain" id="PRO_5013024337" description="Succinylglutamate desuccinylase/Aspartoacylase catalytic domain-containing protein" evidence="5">
    <location>
        <begin position="22"/>
        <end position="351"/>
    </location>
</feature>
<dbReference type="GO" id="GO:0046872">
    <property type="term" value="F:metal ion binding"/>
    <property type="evidence" value="ECO:0007669"/>
    <property type="project" value="UniProtKB-KW"/>
</dbReference>
<dbReference type="PANTHER" id="PTHR37326">
    <property type="entry name" value="BLL3975 PROTEIN"/>
    <property type="match status" value="1"/>
</dbReference>